<organism evidence="5 6">
    <name type="scientific">Enterococcus lemanii</name>
    <dbReference type="NCBI Taxonomy" id="1159752"/>
    <lineage>
        <taxon>Bacteria</taxon>
        <taxon>Bacillati</taxon>
        <taxon>Bacillota</taxon>
        <taxon>Bacilli</taxon>
        <taxon>Lactobacillales</taxon>
        <taxon>Enterococcaceae</taxon>
        <taxon>Enterococcus</taxon>
    </lineage>
</organism>
<dbReference type="Pfam" id="PF20597">
    <property type="entry name" value="pAdhesive_15"/>
    <property type="match status" value="1"/>
</dbReference>
<keyword evidence="2" id="KW-0472">Membrane</keyword>
<feature type="compositionally biased region" description="Polar residues" evidence="1">
    <location>
        <begin position="479"/>
        <end position="497"/>
    </location>
</feature>
<keyword evidence="5" id="KW-0176">Collagen</keyword>
<proteinExistence type="predicted"/>
<keyword evidence="2" id="KW-0812">Transmembrane</keyword>
<feature type="signal peptide" evidence="3">
    <location>
        <begin position="1"/>
        <end position="22"/>
    </location>
</feature>
<dbReference type="RefSeq" id="WP_204653825.1">
    <property type="nucleotide sequence ID" value="NZ_JAFBFD010000014.1"/>
</dbReference>
<dbReference type="EMBL" id="JBHSGS010000039">
    <property type="protein sequence ID" value="MFC4719449.1"/>
    <property type="molecule type" value="Genomic_DNA"/>
</dbReference>
<feature type="region of interest" description="Disordered" evidence="1">
    <location>
        <begin position="339"/>
        <end position="499"/>
    </location>
</feature>
<evidence type="ECO:0000256" key="3">
    <source>
        <dbReference type="SAM" id="SignalP"/>
    </source>
</evidence>
<evidence type="ECO:0000256" key="2">
    <source>
        <dbReference type="SAM" id="Phobius"/>
    </source>
</evidence>
<feature type="compositionally biased region" description="Low complexity" evidence="1">
    <location>
        <begin position="406"/>
        <end position="421"/>
    </location>
</feature>
<evidence type="ECO:0000256" key="1">
    <source>
        <dbReference type="SAM" id="MobiDB-lite"/>
    </source>
</evidence>
<feature type="domain" description="Choice-of-anchor A" evidence="4">
    <location>
        <begin position="69"/>
        <end position="331"/>
    </location>
</feature>
<feature type="transmembrane region" description="Helical" evidence="2">
    <location>
        <begin position="516"/>
        <end position="533"/>
    </location>
</feature>
<dbReference type="PANTHER" id="PTHR10068">
    <property type="entry name" value="BONE MARROW PROTEOGLYCAN"/>
    <property type="match status" value="1"/>
</dbReference>
<evidence type="ECO:0000313" key="6">
    <source>
        <dbReference type="Proteomes" id="UP001595969"/>
    </source>
</evidence>
<dbReference type="PANTHER" id="PTHR10068:SF14">
    <property type="entry name" value="CELL WALL ADHESIN EAP1"/>
    <property type="match status" value="1"/>
</dbReference>
<name>A0ABV9MWP1_9ENTE</name>
<reference evidence="6" key="1">
    <citation type="journal article" date="2019" name="Int. J. Syst. Evol. Microbiol.">
        <title>The Global Catalogue of Microorganisms (GCM) 10K type strain sequencing project: providing services to taxonomists for standard genome sequencing and annotation.</title>
        <authorList>
            <consortium name="The Broad Institute Genomics Platform"/>
            <consortium name="The Broad Institute Genome Sequencing Center for Infectious Disease"/>
            <person name="Wu L."/>
            <person name="Ma J."/>
        </authorList>
    </citation>
    <scope>NUCLEOTIDE SEQUENCE [LARGE SCALE GENOMIC DNA]</scope>
    <source>
        <strain evidence="6">CGMCC 1.19032</strain>
    </source>
</reference>
<keyword evidence="6" id="KW-1185">Reference proteome</keyword>
<gene>
    <name evidence="5" type="ORF">ACFO5I_06855</name>
</gene>
<dbReference type="InterPro" id="IPR026588">
    <property type="entry name" value="Choice_anch_A"/>
</dbReference>
<accession>A0ABV9MWP1</accession>
<protein>
    <submittedName>
        <fullName evidence="5">Collagen-binding domain-containing protein</fullName>
    </submittedName>
</protein>
<dbReference type="Proteomes" id="UP001595969">
    <property type="component" value="Unassembled WGS sequence"/>
</dbReference>
<feature type="compositionally biased region" description="Low complexity" evidence="1">
    <location>
        <begin position="380"/>
        <end position="399"/>
    </location>
</feature>
<evidence type="ECO:0000259" key="4">
    <source>
        <dbReference type="Pfam" id="PF20597"/>
    </source>
</evidence>
<dbReference type="NCBIfam" id="TIGR04215">
    <property type="entry name" value="choice_anch_A"/>
    <property type="match status" value="1"/>
</dbReference>
<feature type="chain" id="PRO_5047342748" evidence="3">
    <location>
        <begin position="23"/>
        <end position="542"/>
    </location>
</feature>
<sequence>MQNKKRRLLALASLLLAVNVSSQNFTPFVEAAEIKIHNEVAQMLPRQDGVQRIHANHLSWTPVSKENLLGGADDFNALLFDCFINFNETGGPVATKRAENIKTITFKEGTSPAVNQFLDYKLPRFNVALLSSQGIGGQVRIENGDVITEEALLGNQIQRTLDSGTELIRLQAIQKFLEEAKEDLQYLNEQIWTFPTTGEMINEWGTIQIETLNDTNIFELDLTEWTKPFSLSITDTNPNSLIIIRVKGDRLKLNSTLLNNQLINYSNINKIANRILWVFESDKKEFVFDSTSLIGSVLAPSTNLKFSGYSAVNGTVIANRLDGQNTSSELHYVGNFTGKLPTIPNEPVFPELPDDSEVPSRPQAPSEPESSTPPELPGDSETPSTPEVPSEPESPTLPELPDDSETPSTPEVPSEPESSTPPELPGDSETPSTPEVPDEPATPTPPELPGDSENSNTPEVSVKPENPNHSNKPIDVGGDSSNETLDSTLSQSLNSNHNKIEKLPQAGDKDVQLSKIRSIIGLGLLLFVGLFVVRRRKPKKLT</sequence>
<keyword evidence="2" id="KW-1133">Transmembrane helix</keyword>
<keyword evidence="3" id="KW-0732">Signal</keyword>
<evidence type="ECO:0000313" key="5">
    <source>
        <dbReference type="EMBL" id="MFC4719449.1"/>
    </source>
</evidence>
<comment type="caution">
    <text evidence="5">The sequence shown here is derived from an EMBL/GenBank/DDBJ whole genome shotgun (WGS) entry which is preliminary data.</text>
</comment>